<gene>
    <name evidence="2" type="ORF">Dpo_10c00430</name>
</gene>
<dbReference type="InterPro" id="IPR001307">
    <property type="entry name" value="Thiosulphate_STrfase_CS"/>
</dbReference>
<keyword evidence="3" id="KW-1185">Reference proteome</keyword>
<reference evidence="2 3" key="1">
    <citation type="journal article" date="2013" name="Genome Announc.">
        <title>Draft Genome Sequence of Desulfotignum phosphitoxidans DSM 13687 Strain FiPS-3.</title>
        <authorList>
            <person name="Poehlein A."/>
            <person name="Daniel R."/>
            <person name="Simeonova D.D."/>
        </authorList>
    </citation>
    <scope>NUCLEOTIDE SEQUENCE [LARGE SCALE GENOMIC DNA]</scope>
    <source>
        <strain evidence="2 3">DSM 13687</strain>
    </source>
</reference>
<feature type="domain" description="Rhodanese" evidence="1">
    <location>
        <begin position="26"/>
        <end position="73"/>
    </location>
</feature>
<protein>
    <submittedName>
        <fullName evidence="2">Rubrerythrin,thiosulfate sulfurtransferase</fullName>
    </submittedName>
</protein>
<accession>S0FTN4</accession>
<evidence type="ECO:0000313" key="2">
    <source>
        <dbReference type="EMBL" id="EMS78050.1"/>
    </source>
</evidence>
<dbReference type="Proteomes" id="UP000014216">
    <property type="component" value="Unassembled WGS sequence"/>
</dbReference>
<dbReference type="EMBL" id="APJX01000010">
    <property type="protein sequence ID" value="EMS78050.1"/>
    <property type="molecule type" value="Genomic_DNA"/>
</dbReference>
<organism evidence="2 3">
    <name type="scientific">Desulfotignum phosphitoxidans DSM 13687</name>
    <dbReference type="NCBI Taxonomy" id="1286635"/>
    <lineage>
        <taxon>Bacteria</taxon>
        <taxon>Pseudomonadati</taxon>
        <taxon>Thermodesulfobacteriota</taxon>
        <taxon>Desulfobacteria</taxon>
        <taxon>Desulfobacterales</taxon>
        <taxon>Desulfobacteraceae</taxon>
        <taxon>Desulfotignum</taxon>
    </lineage>
</organism>
<comment type="caution">
    <text evidence="2">The sequence shown here is derived from an EMBL/GenBank/DDBJ whole genome shotgun (WGS) entry which is preliminary data.</text>
</comment>
<dbReference type="AlphaFoldDB" id="S0FTN4"/>
<dbReference type="InterPro" id="IPR001763">
    <property type="entry name" value="Rhodanese-like_dom"/>
</dbReference>
<dbReference type="Pfam" id="PF00581">
    <property type="entry name" value="Rhodanese"/>
    <property type="match status" value="1"/>
</dbReference>
<dbReference type="InterPro" id="IPR036873">
    <property type="entry name" value="Rhodanese-like_dom_sf"/>
</dbReference>
<dbReference type="PROSITE" id="PS50206">
    <property type="entry name" value="RHODANESE_3"/>
    <property type="match status" value="1"/>
</dbReference>
<evidence type="ECO:0000313" key="3">
    <source>
        <dbReference type="Proteomes" id="UP000014216"/>
    </source>
</evidence>
<dbReference type="GO" id="GO:0004792">
    <property type="term" value="F:thiosulfate-cyanide sulfurtransferase activity"/>
    <property type="evidence" value="ECO:0007669"/>
    <property type="project" value="InterPro"/>
</dbReference>
<dbReference type="SUPFAM" id="SSF52821">
    <property type="entry name" value="Rhodanese/Cell cycle control phosphatase"/>
    <property type="match status" value="1"/>
</dbReference>
<dbReference type="PROSITE" id="PS00380">
    <property type="entry name" value="RHODANESE_1"/>
    <property type="match status" value="1"/>
</dbReference>
<name>S0FTN4_9BACT</name>
<sequence>MKWMQFLTPVKSKDFNETKQMISDHDPDEITILDVRQPGEYKDSHIPGAVLIPLAELSDRAAELDPDKPTLVY</sequence>
<dbReference type="Gene3D" id="3.40.250.10">
    <property type="entry name" value="Rhodanese-like domain"/>
    <property type="match status" value="1"/>
</dbReference>
<dbReference type="PANTHER" id="PTHR43031:SF1">
    <property type="entry name" value="PYRIDINE NUCLEOTIDE-DISULPHIDE OXIDOREDUCTASE"/>
    <property type="match status" value="1"/>
</dbReference>
<proteinExistence type="predicted"/>
<keyword evidence="2" id="KW-0808">Transferase</keyword>
<evidence type="ECO:0000259" key="1">
    <source>
        <dbReference type="PROSITE" id="PS50206"/>
    </source>
</evidence>
<dbReference type="PANTHER" id="PTHR43031">
    <property type="entry name" value="FAD-DEPENDENT OXIDOREDUCTASE"/>
    <property type="match status" value="1"/>
</dbReference>
<dbReference type="InterPro" id="IPR050229">
    <property type="entry name" value="GlpE_sulfurtransferase"/>
</dbReference>